<feature type="chain" id="PRO_5012149564" evidence="1">
    <location>
        <begin position="26"/>
        <end position="147"/>
    </location>
</feature>
<protein>
    <submittedName>
        <fullName evidence="2">Uncharacterized protein</fullName>
    </submittedName>
</protein>
<keyword evidence="3" id="KW-1185">Reference proteome</keyword>
<name>A0A226D251_FOLCA</name>
<keyword evidence="1" id="KW-0732">Signal</keyword>
<comment type="caution">
    <text evidence="2">The sequence shown here is derived from an EMBL/GenBank/DDBJ whole genome shotgun (WGS) entry which is preliminary data.</text>
</comment>
<dbReference type="EMBL" id="LNIX01000042">
    <property type="protein sequence ID" value="OXA38898.1"/>
    <property type="molecule type" value="Genomic_DNA"/>
</dbReference>
<feature type="signal peptide" evidence="1">
    <location>
        <begin position="1"/>
        <end position="25"/>
    </location>
</feature>
<proteinExistence type="predicted"/>
<organism evidence="2 3">
    <name type="scientific">Folsomia candida</name>
    <name type="common">Springtail</name>
    <dbReference type="NCBI Taxonomy" id="158441"/>
    <lineage>
        <taxon>Eukaryota</taxon>
        <taxon>Metazoa</taxon>
        <taxon>Ecdysozoa</taxon>
        <taxon>Arthropoda</taxon>
        <taxon>Hexapoda</taxon>
        <taxon>Collembola</taxon>
        <taxon>Entomobryomorpha</taxon>
        <taxon>Isotomoidea</taxon>
        <taxon>Isotomidae</taxon>
        <taxon>Proisotominae</taxon>
        <taxon>Folsomia</taxon>
    </lineage>
</organism>
<evidence type="ECO:0000313" key="3">
    <source>
        <dbReference type="Proteomes" id="UP000198287"/>
    </source>
</evidence>
<dbReference type="Proteomes" id="UP000198287">
    <property type="component" value="Unassembled WGS sequence"/>
</dbReference>
<accession>A0A226D251</accession>
<gene>
    <name evidence="2" type="ORF">Fcan01_26300</name>
</gene>
<reference evidence="2 3" key="1">
    <citation type="submission" date="2015-12" db="EMBL/GenBank/DDBJ databases">
        <title>The genome of Folsomia candida.</title>
        <authorList>
            <person name="Faddeeva A."/>
            <person name="Derks M.F."/>
            <person name="Anvar Y."/>
            <person name="Smit S."/>
            <person name="Van Straalen N."/>
            <person name="Roelofs D."/>
        </authorList>
    </citation>
    <scope>NUCLEOTIDE SEQUENCE [LARGE SCALE GENOMIC DNA]</scope>
    <source>
        <strain evidence="2 3">VU population</strain>
        <tissue evidence="2">Whole body</tissue>
    </source>
</reference>
<evidence type="ECO:0000256" key="1">
    <source>
        <dbReference type="SAM" id="SignalP"/>
    </source>
</evidence>
<dbReference type="AlphaFoldDB" id="A0A226D251"/>
<evidence type="ECO:0000313" key="2">
    <source>
        <dbReference type="EMBL" id="OXA38898.1"/>
    </source>
</evidence>
<sequence length="147" mass="15595">MKLVISLTLPLVCTLFSICLVKCDSLIFSNAKDIDTPADRFRSGEEGILESDQDEINNNRWYSSLDTAGRLGRLIFRQPPPHVKRADNGIMLDVGDFVMNGAPHSGGGGGGGGGGGLLSKGDSQAKSFLLKNPSTILRVGGMMRNSG</sequence>